<feature type="compositionally biased region" description="Basic and acidic residues" evidence="1">
    <location>
        <begin position="43"/>
        <end position="62"/>
    </location>
</feature>
<proteinExistence type="predicted"/>
<dbReference type="Proteomes" id="UP001219355">
    <property type="component" value="Chromosome 2"/>
</dbReference>
<name>A0AAF0IJB8_9EURO</name>
<evidence type="ECO:0000313" key="2">
    <source>
        <dbReference type="EMBL" id="WEW58541.1"/>
    </source>
</evidence>
<evidence type="ECO:0000313" key="3">
    <source>
        <dbReference type="Proteomes" id="UP001219355"/>
    </source>
</evidence>
<feature type="compositionally biased region" description="Polar residues" evidence="1">
    <location>
        <begin position="211"/>
        <end position="220"/>
    </location>
</feature>
<feature type="compositionally biased region" description="Basic and acidic residues" evidence="1">
    <location>
        <begin position="70"/>
        <end position="91"/>
    </location>
</feature>
<accession>A0AAF0IJB8</accession>
<reference evidence="2" key="1">
    <citation type="submission" date="2023-03" db="EMBL/GenBank/DDBJ databases">
        <title>Emydomyces testavorans Genome Sequence.</title>
        <authorList>
            <person name="Hoyer L."/>
        </authorList>
    </citation>
    <scope>NUCLEOTIDE SEQUENCE</scope>
    <source>
        <strain evidence="2">16-2883</strain>
    </source>
</reference>
<dbReference type="EMBL" id="CP120628">
    <property type="protein sequence ID" value="WEW58541.1"/>
    <property type="molecule type" value="Genomic_DNA"/>
</dbReference>
<sequence>MEGPVQQVNSTTNNSEFGTLSSLPKRKFTPQLTESSSRSSKKVGGEDRGCHTRRESQSREQIKPQLIETTIEHRGEKSVKFRNESQREQGKPRILTPGATAAPETIQKRFTPQLIETAKRSFRQSRTGGPANLPPSRNQIRIAGWRGPLNPRPEPEEDSRFSYANLVRRQERKLHSFRAPDLPAIRSSSSDESLASPVSSLSTSPPFLTHENPQSCKAHTQSRENTPETFTDVDFYSLPARTREKLLKEQALAAFPNEQVHQRVSHFATDNEDDDDTADEDSGVETTFRSMTFDLTRFRRESSVDLTWELEEMRRHKEESEMRARERRFASRQSPFTAAAIAARGLVDDMKTMDAIEHDALGGWQKGAEPANTKRAVRPPMLGSDIVFPQCQSPQTTRCEIDHSPNSHPNGNGGSHEQDSSPLWNAEVHLNVCVEPGLWHGTCKKPSGMDALALPSPKITVSESPPENTTVKDAPTRGSTVTLTNPAAEAFCSRLQKTEDDQESLEDMIQREFNDAFVTQIYNYLSLGYPCLARDYDEELSLVTSISVEELRQNDQHANAKGYLGAPESSSEAGKEGKCKRWTALKLYIHEWARQQPRLTSRESGLEGWGVRARGSWAV</sequence>
<organism evidence="2 3">
    <name type="scientific">Emydomyces testavorans</name>
    <dbReference type="NCBI Taxonomy" id="2070801"/>
    <lineage>
        <taxon>Eukaryota</taxon>
        <taxon>Fungi</taxon>
        <taxon>Dikarya</taxon>
        <taxon>Ascomycota</taxon>
        <taxon>Pezizomycotina</taxon>
        <taxon>Eurotiomycetes</taxon>
        <taxon>Eurotiomycetidae</taxon>
        <taxon>Onygenales</taxon>
        <taxon>Nannizziopsiaceae</taxon>
        <taxon>Emydomyces</taxon>
    </lineage>
</organism>
<keyword evidence="3" id="KW-1185">Reference proteome</keyword>
<dbReference type="AlphaFoldDB" id="A0AAF0IJB8"/>
<feature type="region of interest" description="Disordered" evidence="1">
    <location>
        <begin position="395"/>
        <end position="421"/>
    </location>
</feature>
<feature type="region of interest" description="Disordered" evidence="1">
    <location>
        <begin position="457"/>
        <end position="479"/>
    </location>
</feature>
<feature type="region of interest" description="Disordered" evidence="1">
    <location>
        <begin position="1"/>
        <end position="226"/>
    </location>
</feature>
<protein>
    <submittedName>
        <fullName evidence="2">Uncharacterized protein</fullName>
    </submittedName>
</protein>
<feature type="compositionally biased region" description="Polar residues" evidence="1">
    <location>
        <begin position="1"/>
        <end position="22"/>
    </location>
</feature>
<evidence type="ECO:0000256" key="1">
    <source>
        <dbReference type="SAM" id="MobiDB-lite"/>
    </source>
</evidence>
<gene>
    <name evidence="2" type="ORF">PRK78_004009</name>
</gene>
<feature type="compositionally biased region" description="Polar residues" evidence="1">
    <location>
        <begin position="459"/>
        <end position="479"/>
    </location>
</feature>
<feature type="compositionally biased region" description="Low complexity" evidence="1">
    <location>
        <begin position="187"/>
        <end position="208"/>
    </location>
</feature>